<accession>A0A1I7UI10</accession>
<name>A0A1I7UI10_9PELO</name>
<proteinExistence type="predicted"/>
<reference evidence="4" key="1">
    <citation type="submission" date="2016-11" db="UniProtKB">
        <authorList>
            <consortium name="WormBaseParasite"/>
        </authorList>
    </citation>
    <scope>IDENTIFICATION</scope>
</reference>
<evidence type="ECO:0000256" key="1">
    <source>
        <dbReference type="SAM" id="MobiDB-lite"/>
    </source>
</evidence>
<evidence type="ECO:0000313" key="4">
    <source>
        <dbReference type="WBParaSite" id="Csp11.Scaffold629.g9537.t2"/>
    </source>
</evidence>
<protein>
    <submittedName>
        <fullName evidence="4">Dimer_Tnp_hAT domain-containing protein</fullName>
    </submittedName>
</protein>
<evidence type="ECO:0000313" key="3">
    <source>
        <dbReference type="Proteomes" id="UP000095282"/>
    </source>
</evidence>
<feature type="domain" description="HAT C-terminal dimerisation" evidence="2">
    <location>
        <begin position="454"/>
        <end position="528"/>
    </location>
</feature>
<dbReference type="Proteomes" id="UP000095282">
    <property type="component" value="Unplaced"/>
</dbReference>
<dbReference type="STRING" id="1561998.A0A1I7UI10"/>
<dbReference type="GO" id="GO:0046983">
    <property type="term" value="F:protein dimerization activity"/>
    <property type="evidence" value="ECO:0007669"/>
    <property type="project" value="InterPro"/>
</dbReference>
<dbReference type="AlphaFoldDB" id="A0A1I7UI10"/>
<dbReference type="InterPro" id="IPR008906">
    <property type="entry name" value="HATC_C_dom"/>
</dbReference>
<organism evidence="3 4">
    <name type="scientific">Caenorhabditis tropicalis</name>
    <dbReference type="NCBI Taxonomy" id="1561998"/>
    <lineage>
        <taxon>Eukaryota</taxon>
        <taxon>Metazoa</taxon>
        <taxon>Ecdysozoa</taxon>
        <taxon>Nematoda</taxon>
        <taxon>Chromadorea</taxon>
        <taxon>Rhabditida</taxon>
        <taxon>Rhabditina</taxon>
        <taxon>Rhabditomorpha</taxon>
        <taxon>Rhabditoidea</taxon>
        <taxon>Rhabditidae</taxon>
        <taxon>Peloderinae</taxon>
        <taxon>Caenorhabditis</taxon>
    </lineage>
</organism>
<dbReference type="PANTHER" id="PTHR37432:SF1">
    <property type="entry name" value="HAT C-TERMINAL DIMERISATION DOMAIN-CONTAINING PROTEIN-RELATED"/>
    <property type="match status" value="1"/>
</dbReference>
<dbReference type="WBParaSite" id="Csp11.Scaffold629.g9537.t2">
    <property type="protein sequence ID" value="Csp11.Scaffold629.g9537.t2"/>
    <property type="gene ID" value="Csp11.Scaffold629.g9537"/>
</dbReference>
<keyword evidence="3" id="KW-1185">Reference proteome</keyword>
<sequence length="542" mass="61753">MKFLLFRFKGFATSERLCRRLIETNNATSSVMSSQLRLNKDKKLLKSLNSDDAQAILGDQFKSEHVRLIMVKSEDDSNEYEQSGRALCIRCQGVLSAKDGGHISRHVAACLQRRAISEPLPDEETSKTEDTEEPPSKQRKLTEFSRKRFTKDQTDKITYSMAKHALMTGKSFNYVASHAMKSLLIDVANATGNGVYGKEALDQIPCRQTIQKKVLSMSDKLLQKAFDMMRPFAGKRVNFLCDHGKLIMNYLSLFAPFLDDSFQLKLLPIGFLPCPDGKSGSDTAAAIFERLLDFGWTEQQVKVCSITADGALPTLADHFNTCKTQNRVTLHHVLPAYKLLESKWRRYEAKVFTELKERDSYDLNLVHALATSGLVGLRYYYAEFDDIHYGAVLLNPKTKKMTMFDELERERAVSFVTDLLPLQTTAVTPRKSTIPDFISEMSDSCEELPKHDDLKRFMEEYVDSQSEETIEEYWTRKRFDFPCLHEVAGRILSVIPSESVCETTFSTASFLLDKRRSRLQYSAVEKVVVGCQIAARFPEWID</sequence>
<feature type="compositionally biased region" description="Basic and acidic residues" evidence="1">
    <location>
        <begin position="124"/>
        <end position="143"/>
    </location>
</feature>
<feature type="region of interest" description="Disordered" evidence="1">
    <location>
        <begin position="118"/>
        <end position="143"/>
    </location>
</feature>
<evidence type="ECO:0000259" key="2">
    <source>
        <dbReference type="Pfam" id="PF05699"/>
    </source>
</evidence>
<dbReference type="InterPro" id="IPR012337">
    <property type="entry name" value="RNaseH-like_sf"/>
</dbReference>
<dbReference type="PANTHER" id="PTHR37432">
    <property type="entry name" value="PROTEIN CBG21304"/>
    <property type="match status" value="1"/>
</dbReference>
<dbReference type="eggNOG" id="ENOG502RT7X">
    <property type="taxonomic scope" value="Eukaryota"/>
</dbReference>
<dbReference type="Pfam" id="PF05699">
    <property type="entry name" value="Dimer_Tnp_hAT"/>
    <property type="match status" value="1"/>
</dbReference>
<dbReference type="SUPFAM" id="SSF53098">
    <property type="entry name" value="Ribonuclease H-like"/>
    <property type="match status" value="1"/>
</dbReference>